<dbReference type="EMBL" id="PGTO01000003">
    <property type="protein sequence ID" value="RAU22893.1"/>
    <property type="molecule type" value="Genomic_DNA"/>
</dbReference>
<dbReference type="SUPFAM" id="SSF64518">
    <property type="entry name" value="Phase 1 flagellin"/>
    <property type="match status" value="1"/>
</dbReference>
<dbReference type="AlphaFoldDB" id="A0A364P0R5"/>
<keyword evidence="2" id="KW-1185">Reference proteome</keyword>
<dbReference type="OrthoDB" id="9758307at2"/>
<accession>A0A364P0R5</accession>
<dbReference type="Proteomes" id="UP000251075">
    <property type="component" value="Unassembled WGS sequence"/>
</dbReference>
<reference evidence="1 2" key="1">
    <citation type="submission" date="2017-11" db="EMBL/GenBank/DDBJ databases">
        <title>Draft genome sequence of magnetotactic bacterium Magnetospirillum kuznetsovii LBB-42.</title>
        <authorList>
            <person name="Grouzdev D.S."/>
            <person name="Rysina M.S."/>
            <person name="Baslerov R.V."/>
            <person name="Koziaeva V."/>
        </authorList>
    </citation>
    <scope>NUCLEOTIDE SEQUENCE [LARGE SCALE GENOMIC DNA]</scope>
    <source>
        <strain evidence="1 2">LBB-42</strain>
    </source>
</reference>
<protein>
    <submittedName>
        <fullName evidence="1">Uncharacterized protein</fullName>
    </submittedName>
</protein>
<evidence type="ECO:0000313" key="1">
    <source>
        <dbReference type="EMBL" id="RAU22893.1"/>
    </source>
</evidence>
<dbReference type="RefSeq" id="WP_112142876.1">
    <property type="nucleotide sequence ID" value="NZ_PGTO01000003.1"/>
</dbReference>
<evidence type="ECO:0000313" key="2">
    <source>
        <dbReference type="Proteomes" id="UP000251075"/>
    </source>
</evidence>
<sequence>MTRIGTLGANTAYVDRILDIQSRMNDGQLQVSTGLKSQTYAGIATDANSLLNFETEKASAQQFIKGNTSVGTKLSAAASSLTGIQKSLKTFQNQLSSFYSGNTTDRKNVEQIQGFAYQAMLDIQSYLGANVNGQYLFAGGRVSQDPVQLPASTLSGFQAIYNGSTVQWPTSRSAQLLSTTMTSSDTTQLIVNSATGTIRAADADSLSQLATGARFSITNSVSNNTTYQVRAHAAMNVGGTALAEGTSAVGAATISYGSTPTNLSTAAGGTGALTFAFAANGNMTMTPANANTLSPMTAGTKFTINGSTGNAWDGAYKVVSNLNGVVEFATDTDQGKTESLTQTATTSPLSLSLNYGAATSLTTGAVSMTAVPSTATGKTTITVTTTGATDFAAYSVGDTITIGGSGGHNGTFTVSAVGAGGSSVSFVENSDAVRVSQFVPQTGRSDVAIKFQVGPGATNDQITAGSGTSANTGYGTLTFSPTGTTGERITGSAGATSFVTGGGALYPAVGQVIQLSSTSGVNDGSYTVTANTGSYIEVQSILPTSETVSTAKIDASSWYKGDTLQVQHRIDDDRQVNVGIYASDTAFEKAFRALGLIAQGAFGTAGGLDQNQQRITQAKYLLNDAIESPAAGTPPFGTEMRGDINSVQQNLGFVQQVIANKNSKHQSFIDFLQTRIDGIEQIDKNVAVTSLLSDSNALQASYQSLAKIQGLSLLNYLH</sequence>
<proteinExistence type="predicted"/>
<name>A0A364P0R5_9PROT</name>
<gene>
    <name evidence="1" type="ORF">CU669_05790</name>
</gene>
<comment type="caution">
    <text evidence="1">The sequence shown here is derived from an EMBL/GenBank/DDBJ whole genome shotgun (WGS) entry which is preliminary data.</text>
</comment>
<organism evidence="1 2">
    <name type="scientific">Paramagnetospirillum kuznetsovii</name>
    <dbReference type="NCBI Taxonomy" id="2053833"/>
    <lineage>
        <taxon>Bacteria</taxon>
        <taxon>Pseudomonadati</taxon>
        <taxon>Pseudomonadota</taxon>
        <taxon>Alphaproteobacteria</taxon>
        <taxon>Rhodospirillales</taxon>
        <taxon>Magnetospirillaceae</taxon>
        <taxon>Paramagnetospirillum</taxon>
    </lineage>
</organism>